<dbReference type="GO" id="GO:0019752">
    <property type="term" value="P:carboxylic acid metabolic process"/>
    <property type="evidence" value="ECO:0007669"/>
    <property type="project" value="InterPro"/>
</dbReference>
<organism evidence="7 8">
    <name type="scientific">Artemisia annua</name>
    <name type="common">Sweet wormwood</name>
    <dbReference type="NCBI Taxonomy" id="35608"/>
    <lineage>
        <taxon>Eukaryota</taxon>
        <taxon>Viridiplantae</taxon>
        <taxon>Streptophyta</taxon>
        <taxon>Embryophyta</taxon>
        <taxon>Tracheophyta</taxon>
        <taxon>Spermatophyta</taxon>
        <taxon>Magnoliopsida</taxon>
        <taxon>eudicotyledons</taxon>
        <taxon>Gunneridae</taxon>
        <taxon>Pentapetalae</taxon>
        <taxon>asterids</taxon>
        <taxon>campanulids</taxon>
        <taxon>Asterales</taxon>
        <taxon>Asteraceae</taxon>
        <taxon>Asteroideae</taxon>
        <taxon>Anthemideae</taxon>
        <taxon>Artemisiinae</taxon>
        <taxon>Artemisia</taxon>
    </lineage>
</organism>
<dbReference type="GO" id="GO:0030170">
    <property type="term" value="F:pyridoxal phosphate binding"/>
    <property type="evidence" value="ECO:0007669"/>
    <property type="project" value="InterPro"/>
</dbReference>
<name>A0A2U1NR78_ARTAN</name>
<keyword evidence="4 5" id="KW-0456">Lyase</keyword>
<dbReference type="InterPro" id="IPR015421">
    <property type="entry name" value="PyrdxlP-dep_Trfase_major"/>
</dbReference>
<evidence type="ECO:0000313" key="7">
    <source>
        <dbReference type="EMBL" id="PWA75970.1"/>
    </source>
</evidence>
<comment type="similarity">
    <text evidence="5">Belongs to the group II decarboxylase family.</text>
</comment>
<evidence type="ECO:0000256" key="6">
    <source>
        <dbReference type="SAM" id="SignalP"/>
    </source>
</evidence>
<dbReference type="PANTHER" id="PTHR11999">
    <property type="entry name" value="GROUP II PYRIDOXAL-5-PHOSPHATE DECARBOXYLASE"/>
    <property type="match status" value="1"/>
</dbReference>
<feature type="signal peptide" evidence="6">
    <location>
        <begin position="1"/>
        <end position="27"/>
    </location>
</feature>
<evidence type="ECO:0000256" key="5">
    <source>
        <dbReference type="RuleBase" id="RU000382"/>
    </source>
</evidence>
<dbReference type="EMBL" id="PKPP01002328">
    <property type="protein sequence ID" value="PWA75970.1"/>
    <property type="molecule type" value="Genomic_DNA"/>
</dbReference>
<dbReference type="Pfam" id="PF00282">
    <property type="entry name" value="Pyridoxal_deC"/>
    <property type="match status" value="1"/>
</dbReference>
<dbReference type="InterPro" id="IPR015424">
    <property type="entry name" value="PyrdxlP-dep_Trfase"/>
</dbReference>
<dbReference type="PANTHER" id="PTHR11999:SF96">
    <property type="entry name" value="TYROSINE DECARBOXYLASE"/>
    <property type="match status" value="1"/>
</dbReference>
<evidence type="ECO:0000256" key="4">
    <source>
        <dbReference type="ARBA" id="ARBA00023239"/>
    </source>
</evidence>
<gene>
    <name evidence="7" type="ORF">CTI12_AA228770</name>
</gene>
<dbReference type="GO" id="GO:0016831">
    <property type="term" value="F:carboxy-lyase activity"/>
    <property type="evidence" value="ECO:0007669"/>
    <property type="project" value="UniProtKB-KW"/>
</dbReference>
<dbReference type="InterPro" id="IPR010977">
    <property type="entry name" value="Aromatic_deC"/>
</dbReference>
<accession>A0A2U1NR78</accession>
<proteinExistence type="inferred from homology"/>
<keyword evidence="2" id="KW-0210">Decarboxylase</keyword>
<comment type="cofactor">
    <cofactor evidence="1 5">
        <name>pyridoxal 5'-phosphate</name>
        <dbReference type="ChEBI" id="CHEBI:597326"/>
    </cofactor>
</comment>
<protein>
    <submittedName>
        <fullName evidence="7">Aromatic-L-amino-acid decarboxylase</fullName>
    </submittedName>
</protein>
<dbReference type="Gene3D" id="3.40.640.10">
    <property type="entry name" value="Type I PLP-dependent aspartate aminotransferase-like (Major domain)"/>
    <property type="match status" value="1"/>
</dbReference>
<dbReference type="AlphaFoldDB" id="A0A2U1NR78"/>
<dbReference type="InterPro" id="IPR002129">
    <property type="entry name" value="PyrdxlP-dep_de-COase"/>
</dbReference>
<sequence>MESVKLATAFTITMIVFMAFTSSGTMAQEFAAAPAPSPSMESAGVALQVPVLLAANIKSNTMNPLEPKELRRLGHMVLDFLADYYQDIKNYSVQSQVNPGFNWELSSPAATELEIVVMEWLLKLLQLPKSLFSSDRGGAVLHGTSEAFVCTLLAAKEKILDQIGRDNTGKLVVYCSDQTHFSFQKSVKIVGINPKNIRHVLTSKSKTSNSTITRRDD</sequence>
<dbReference type="SUPFAM" id="SSF53383">
    <property type="entry name" value="PLP-dependent transferases"/>
    <property type="match status" value="1"/>
</dbReference>
<dbReference type="PRINTS" id="PR00800">
    <property type="entry name" value="YHDCRBOXLASE"/>
</dbReference>
<dbReference type="STRING" id="35608.A0A2U1NR78"/>
<dbReference type="GO" id="GO:0006520">
    <property type="term" value="P:amino acid metabolic process"/>
    <property type="evidence" value="ECO:0007669"/>
    <property type="project" value="InterPro"/>
</dbReference>
<comment type="caution">
    <text evidence="7">The sequence shown here is derived from an EMBL/GenBank/DDBJ whole genome shotgun (WGS) entry which is preliminary data.</text>
</comment>
<dbReference type="OrthoDB" id="639767at2759"/>
<dbReference type="Proteomes" id="UP000245207">
    <property type="component" value="Unassembled WGS sequence"/>
</dbReference>
<reference evidence="7 8" key="1">
    <citation type="journal article" date="2018" name="Mol. Plant">
        <title>The genome of Artemisia annua provides insight into the evolution of Asteraceae family and artemisinin biosynthesis.</title>
        <authorList>
            <person name="Shen Q."/>
            <person name="Zhang L."/>
            <person name="Liao Z."/>
            <person name="Wang S."/>
            <person name="Yan T."/>
            <person name="Shi P."/>
            <person name="Liu M."/>
            <person name="Fu X."/>
            <person name="Pan Q."/>
            <person name="Wang Y."/>
            <person name="Lv Z."/>
            <person name="Lu X."/>
            <person name="Zhang F."/>
            <person name="Jiang W."/>
            <person name="Ma Y."/>
            <person name="Chen M."/>
            <person name="Hao X."/>
            <person name="Li L."/>
            <person name="Tang Y."/>
            <person name="Lv G."/>
            <person name="Zhou Y."/>
            <person name="Sun X."/>
            <person name="Brodelius P.E."/>
            <person name="Rose J.K.C."/>
            <person name="Tang K."/>
        </authorList>
    </citation>
    <scope>NUCLEOTIDE SEQUENCE [LARGE SCALE GENOMIC DNA]</scope>
    <source>
        <strain evidence="8">cv. Huhao1</strain>
        <tissue evidence="7">Leaf</tissue>
    </source>
</reference>
<evidence type="ECO:0000256" key="2">
    <source>
        <dbReference type="ARBA" id="ARBA00022793"/>
    </source>
</evidence>
<evidence type="ECO:0000313" key="8">
    <source>
        <dbReference type="Proteomes" id="UP000245207"/>
    </source>
</evidence>
<feature type="chain" id="PRO_5015444863" evidence="6">
    <location>
        <begin position="28"/>
        <end position="217"/>
    </location>
</feature>
<keyword evidence="3 5" id="KW-0663">Pyridoxal phosphate</keyword>
<keyword evidence="8" id="KW-1185">Reference proteome</keyword>
<evidence type="ECO:0000256" key="3">
    <source>
        <dbReference type="ARBA" id="ARBA00022898"/>
    </source>
</evidence>
<evidence type="ECO:0000256" key="1">
    <source>
        <dbReference type="ARBA" id="ARBA00001933"/>
    </source>
</evidence>
<keyword evidence="6" id="KW-0732">Signal</keyword>
<dbReference type="GO" id="GO:0005737">
    <property type="term" value="C:cytoplasm"/>
    <property type="evidence" value="ECO:0007669"/>
    <property type="project" value="TreeGrafter"/>
</dbReference>